<proteinExistence type="predicted"/>
<evidence type="ECO:0000313" key="2">
    <source>
        <dbReference type="EMBL" id="QCO04889.1"/>
    </source>
</evidence>
<reference evidence="2 3" key="1">
    <citation type="submission" date="2018-09" db="EMBL/GenBank/DDBJ databases">
        <title>Whole genome based analysis of evolution and adaptive divergence in Indian and Brazilian strains of Azospirillum brasilense.</title>
        <authorList>
            <person name="Singh C."/>
            <person name="Tripathi A.K."/>
        </authorList>
    </citation>
    <scope>NUCLEOTIDE SEQUENCE [LARGE SCALE GENOMIC DNA]</scope>
    <source>
        <strain evidence="2 3">MTCC4036</strain>
        <plasmid evidence="2 3">p1</plasmid>
    </source>
</reference>
<dbReference type="EMBL" id="CP032331">
    <property type="protein sequence ID" value="QCO04889.1"/>
    <property type="molecule type" value="Genomic_DNA"/>
</dbReference>
<organism evidence="2 3">
    <name type="scientific">Azospirillum brasilense</name>
    <dbReference type="NCBI Taxonomy" id="192"/>
    <lineage>
        <taxon>Bacteria</taxon>
        <taxon>Pseudomonadati</taxon>
        <taxon>Pseudomonadota</taxon>
        <taxon>Alphaproteobacteria</taxon>
        <taxon>Rhodospirillales</taxon>
        <taxon>Azospirillaceae</taxon>
        <taxon>Azospirillum</taxon>
    </lineage>
</organism>
<accession>A0A4D8QCS0</accession>
<dbReference type="AlphaFoldDB" id="A0A4D8QCS0"/>
<evidence type="ECO:0000313" key="3">
    <source>
        <dbReference type="Proteomes" id="UP000298596"/>
    </source>
</evidence>
<protein>
    <submittedName>
        <fullName evidence="2">Uncharacterized protein</fullName>
    </submittedName>
</protein>
<evidence type="ECO:0000313" key="1">
    <source>
        <dbReference type="EMBL" id="QCO03323.1"/>
    </source>
</evidence>
<dbReference type="Proteomes" id="UP000298596">
    <property type="component" value="Plasmid p1"/>
</dbReference>
<dbReference type="EMBL" id="CP032331">
    <property type="protein sequence ID" value="QCO03323.1"/>
    <property type="molecule type" value="Genomic_DNA"/>
</dbReference>
<keyword evidence="2" id="KW-0614">Plasmid</keyword>
<sequence>MAEQQEEYRGWLIQYDSEGFVASPVPNFDWPECVDPDEWELAQEASWDSPADALRKAQADVDRWWDDRAAEA</sequence>
<name>A0A4D8QCS0_AZOBR</name>
<geneLocation type="plasmid" evidence="2">
    <name>p1</name>
</geneLocation>
<gene>
    <name evidence="1" type="ORF">D3867_14555</name>
    <name evidence="2" type="ORF">D3867_23830</name>
</gene>